<dbReference type="EMBL" id="CAKOFQ010007309">
    <property type="protein sequence ID" value="CAH1997895.1"/>
    <property type="molecule type" value="Genomic_DNA"/>
</dbReference>
<evidence type="ECO:0000313" key="3">
    <source>
        <dbReference type="Proteomes" id="UP001152888"/>
    </source>
</evidence>
<organism evidence="2 3">
    <name type="scientific">Acanthoscelides obtectus</name>
    <name type="common">Bean weevil</name>
    <name type="synonym">Bruchus obtectus</name>
    <dbReference type="NCBI Taxonomy" id="200917"/>
    <lineage>
        <taxon>Eukaryota</taxon>
        <taxon>Metazoa</taxon>
        <taxon>Ecdysozoa</taxon>
        <taxon>Arthropoda</taxon>
        <taxon>Hexapoda</taxon>
        <taxon>Insecta</taxon>
        <taxon>Pterygota</taxon>
        <taxon>Neoptera</taxon>
        <taxon>Endopterygota</taxon>
        <taxon>Coleoptera</taxon>
        <taxon>Polyphaga</taxon>
        <taxon>Cucujiformia</taxon>
        <taxon>Chrysomeloidea</taxon>
        <taxon>Chrysomelidae</taxon>
        <taxon>Bruchinae</taxon>
        <taxon>Bruchini</taxon>
        <taxon>Acanthoscelides</taxon>
    </lineage>
</organism>
<name>A0A9P0PT44_ACAOB</name>
<accession>A0A9P0PT44</accession>
<sequence length="68" mass="7227">MRKIAPRCPGKARGPPLSELNFAKDDTALRTDKRGIPQIRTNLSPTLKMGAAILKIGTTIATIAIAGK</sequence>
<gene>
    <name evidence="2" type="ORF">ACAOBT_LOCUS24036</name>
</gene>
<proteinExistence type="predicted"/>
<feature type="region of interest" description="Disordered" evidence="1">
    <location>
        <begin position="1"/>
        <end position="24"/>
    </location>
</feature>
<keyword evidence="3" id="KW-1185">Reference proteome</keyword>
<evidence type="ECO:0000256" key="1">
    <source>
        <dbReference type="SAM" id="MobiDB-lite"/>
    </source>
</evidence>
<comment type="caution">
    <text evidence="2">The sequence shown here is derived from an EMBL/GenBank/DDBJ whole genome shotgun (WGS) entry which is preliminary data.</text>
</comment>
<protein>
    <submittedName>
        <fullName evidence="2">Uncharacterized protein</fullName>
    </submittedName>
</protein>
<dbReference type="AlphaFoldDB" id="A0A9P0PT44"/>
<evidence type="ECO:0000313" key="2">
    <source>
        <dbReference type="EMBL" id="CAH1997895.1"/>
    </source>
</evidence>
<dbReference type="Proteomes" id="UP001152888">
    <property type="component" value="Unassembled WGS sequence"/>
</dbReference>
<reference evidence="2" key="1">
    <citation type="submission" date="2022-03" db="EMBL/GenBank/DDBJ databases">
        <authorList>
            <person name="Sayadi A."/>
        </authorList>
    </citation>
    <scope>NUCLEOTIDE SEQUENCE</scope>
</reference>